<dbReference type="AlphaFoldDB" id="A0A6C0AK42"/>
<proteinExistence type="predicted"/>
<accession>A0A6C0AK42</accession>
<sequence>MPSADGPTKYTIIKEGSDPAFNGQDKSTHVTAITSPTPPVGIPSGPGFGGRRNRVRRSSKTFPKGILRKTAKIIPDKNPSKAPATRKRSVKLMTERGLEKARRTAKAKAAKMDIALIRKKLVEKKIIGGDKKNIPPAVLRVLYADSVGAGLLS</sequence>
<dbReference type="EMBL" id="MN740650">
    <property type="protein sequence ID" value="QHS79715.1"/>
    <property type="molecule type" value="Genomic_DNA"/>
</dbReference>
<evidence type="ECO:0000313" key="2">
    <source>
        <dbReference type="EMBL" id="QHS79715.1"/>
    </source>
</evidence>
<protein>
    <submittedName>
        <fullName evidence="2">Uncharacterized protein</fullName>
    </submittedName>
</protein>
<name>A0A6C0AK42_9ZZZZ</name>
<feature type="region of interest" description="Disordered" evidence="1">
    <location>
        <begin position="1"/>
        <end position="55"/>
    </location>
</feature>
<evidence type="ECO:0000256" key="1">
    <source>
        <dbReference type="SAM" id="MobiDB-lite"/>
    </source>
</evidence>
<organism evidence="2">
    <name type="scientific">viral metagenome</name>
    <dbReference type="NCBI Taxonomy" id="1070528"/>
    <lineage>
        <taxon>unclassified sequences</taxon>
        <taxon>metagenomes</taxon>
        <taxon>organismal metagenomes</taxon>
    </lineage>
</organism>
<reference evidence="2" key="1">
    <citation type="journal article" date="2020" name="Nature">
        <title>Giant virus diversity and host interactions through global metagenomics.</title>
        <authorList>
            <person name="Schulz F."/>
            <person name="Roux S."/>
            <person name="Paez-Espino D."/>
            <person name="Jungbluth S."/>
            <person name="Walsh D.A."/>
            <person name="Denef V.J."/>
            <person name="McMahon K.D."/>
            <person name="Konstantinidis K.T."/>
            <person name="Eloe-Fadrosh E.A."/>
            <person name="Kyrpides N.C."/>
            <person name="Woyke T."/>
        </authorList>
    </citation>
    <scope>NUCLEOTIDE SEQUENCE</scope>
    <source>
        <strain evidence="2">GVMAG-S-1035303-20</strain>
    </source>
</reference>